<dbReference type="InterPro" id="IPR013437">
    <property type="entry name" value="FtsW"/>
</dbReference>
<feature type="transmembrane region" description="Helical" evidence="23">
    <location>
        <begin position="277"/>
        <end position="293"/>
    </location>
</feature>
<keyword evidence="12" id="KW-0131">Cell cycle</keyword>
<dbReference type="GO" id="GO:0008360">
    <property type="term" value="P:regulation of cell shape"/>
    <property type="evidence" value="ECO:0007669"/>
    <property type="project" value="UniProtKB-KW"/>
</dbReference>
<dbReference type="NCBIfam" id="TIGR02614">
    <property type="entry name" value="ftsW"/>
    <property type="match status" value="1"/>
</dbReference>
<evidence type="ECO:0000256" key="8">
    <source>
        <dbReference type="ARBA" id="ARBA00022960"/>
    </source>
</evidence>
<dbReference type="GO" id="GO:0005886">
    <property type="term" value="C:plasma membrane"/>
    <property type="evidence" value="ECO:0007669"/>
    <property type="project" value="UniProtKB-SubCell"/>
</dbReference>
<accession>A0A7X1NPU2</accession>
<dbReference type="GO" id="GO:0008955">
    <property type="term" value="F:peptidoglycan glycosyltransferase activity"/>
    <property type="evidence" value="ECO:0007669"/>
    <property type="project" value="UniProtKB-EC"/>
</dbReference>
<feature type="transmembrane region" description="Helical" evidence="23">
    <location>
        <begin position="123"/>
        <end position="142"/>
    </location>
</feature>
<organism evidence="24 25">
    <name type="scientific">Arthrobacter bussei</name>
    <dbReference type="NCBI Taxonomy" id="2594179"/>
    <lineage>
        <taxon>Bacteria</taxon>
        <taxon>Bacillati</taxon>
        <taxon>Actinomycetota</taxon>
        <taxon>Actinomycetes</taxon>
        <taxon>Micrococcales</taxon>
        <taxon>Micrococcaceae</taxon>
        <taxon>Arthrobacter</taxon>
    </lineage>
</organism>
<sequence length="486" mass="51079">MGLPPTCARMEAVSLTTSSMRVSPITVSTDSTYQPRRARRPEFLNHPWGLPDPAPDPWHTGTPSPPPGPPRRTTSRTPMTQTTRTPTAARPDGGVRPPAPRPGRLRSLVGAEGPHSTRNARNLLVTTTFSLVAIGLTMVLSASSVELVAVGRSPFDTFGKQLMWTGIGSVALVVCALVPLRAYRRLAWPILLGSFAVSLLVFTPLGYEVQGNRNWIRIAGLTVQPSEFLKLSIVIWGGAVLARKEKLLGSWKHLFIPVAPGAFIGICLVIAGKDLGTAMILALVAAALFFFAGASPKLFIGGIVLGTIGVALAVVSSPNRMSRISAWLDPAAEGTAEGLGYQSAQALYGLAGGGVFGVGVGQSRQKVSWIPEAHNDFVFAILGEELGLVGALIVILLFAVLAYSIVRISKLSGDLFVTYLCGGILVWIVGQAILNIAVVTGMIPVIGVPLPFISYGGSSMVAVLAAVGVLISCSRATDRRAARGPA</sequence>
<evidence type="ECO:0000256" key="22">
    <source>
        <dbReference type="SAM" id="MobiDB-lite"/>
    </source>
</evidence>
<dbReference type="EC" id="2.4.99.28" evidence="19"/>
<dbReference type="EMBL" id="VJXX01000001">
    <property type="protein sequence ID" value="MPY10684.1"/>
    <property type="molecule type" value="Genomic_DNA"/>
</dbReference>
<evidence type="ECO:0000256" key="21">
    <source>
        <dbReference type="ARBA" id="ARBA00049966"/>
    </source>
</evidence>
<dbReference type="OrthoDB" id="9768187at2"/>
<keyword evidence="8" id="KW-0133">Cell shape</keyword>
<evidence type="ECO:0000256" key="20">
    <source>
        <dbReference type="ARBA" id="ARBA00049902"/>
    </source>
</evidence>
<keyword evidence="11 23" id="KW-0472">Membrane</keyword>
<feature type="transmembrane region" description="Helical" evidence="23">
    <location>
        <begin position="162"/>
        <end position="180"/>
    </location>
</feature>
<dbReference type="PANTHER" id="PTHR30474:SF2">
    <property type="entry name" value="PEPTIDOGLYCAN GLYCOSYLTRANSFERASE FTSW-RELATED"/>
    <property type="match status" value="1"/>
</dbReference>
<dbReference type="InterPro" id="IPR001182">
    <property type="entry name" value="FtsW/RodA"/>
</dbReference>
<evidence type="ECO:0000256" key="14">
    <source>
        <dbReference type="ARBA" id="ARBA00032370"/>
    </source>
</evidence>
<dbReference type="GO" id="GO:0009252">
    <property type="term" value="P:peptidoglycan biosynthetic process"/>
    <property type="evidence" value="ECO:0007669"/>
    <property type="project" value="UniProtKB-KW"/>
</dbReference>
<protein>
    <recommendedName>
        <fullName evidence="17">Probable peptidoglycan glycosyltransferase FtsW</fullName>
        <ecNumber evidence="19">2.4.99.28</ecNumber>
    </recommendedName>
    <alternativeName>
        <fullName evidence="18">Cell division protein FtsW</fullName>
    </alternativeName>
    <alternativeName>
        <fullName evidence="15">Cell wall polymerase</fullName>
    </alternativeName>
    <alternativeName>
        <fullName evidence="14">Peptidoglycan polymerase</fullName>
    </alternativeName>
</protein>
<dbReference type="PROSITE" id="PS00428">
    <property type="entry name" value="FTSW_RODA_SPOVE"/>
    <property type="match status" value="1"/>
</dbReference>
<keyword evidence="9" id="KW-0573">Peptidoglycan synthesis</keyword>
<evidence type="ECO:0000256" key="12">
    <source>
        <dbReference type="ARBA" id="ARBA00023306"/>
    </source>
</evidence>
<evidence type="ECO:0000256" key="15">
    <source>
        <dbReference type="ARBA" id="ARBA00033270"/>
    </source>
</evidence>
<feature type="transmembrane region" description="Helical" evidence="23">
    <location>
        <begin position="418"/>
        <end position="446"/>
    </location>
</feature>
<keyword evidence="6" id="KW-0808">Transferase</keyword>
<keyword evidence="10 23" id="KW-1133">Transmembrane helix</keyword>
<keyword evidence="5" id="KW-0328">Glycosyltransferase</keyword>
<comment type="catalytic activity">
    <reaction evidence="20">
        <text>[GlcNAc-(1-&gt;4)-Mur2Ac(oyl-L-Ala-gamma-D-Glu-L-Lys-D-Ala-D-Ala)](n)-di-trans,octa-cis-undecaprenyl diphosphate + beta-D-GlcNAc-(1-&gt;4)-Mur2Ac(oyl-L-Ala-gamma-D-Glu-L-Lys-D-Ala-D-Ala)-di-trans,octa-cis-undecaprenyl diphosphate = [GlcNAc-(1-&gt;4)-Mur2Ac(oyl-L-Ala-gamma-D-Glu-L-Lys-D-Ala-D-Ala)](n+1)-di-trans,octa-cis-undecaprenyl diphosphate + di-trans,octa-cis-undecaprenyl diphosphate + H(+)</text>
        <dbReference type="Rhea" id="RHEA:23708"/>
        <dbReference type="Rhea" id="RHEA-COMP:9602"/>
        <dbReference type="Rhea" id="RHEA-COMP:9603"/>
        <dbReference type="ChEBI" id="CHEBI:15378"/>
        <dbReference type="ChEBI" id="CHEBI:58405"/>
        <dbReference type="ChEBI" id="CHEBI:60033"/>
        <dbReference type="ChEBI" id="CHEBI:78435"/>
        <dbReference type="EC" id="2.4.99.28"/>
    </reaction>
</comment>
<feature type="transmembrane region" description="Helical" evidence="23">
    <location>
        <begin position="187"/>
        <end position="207"/>
    </location>
</feature>
<dbReference type="PANTHER" id="PTHR30474">
    <property type="entry name" value="CELL CYCLE PROTEIN"/>
    <property type="match status" value="1"/>
</dbReference>
<comment type="pathway">
    <text evidence="2">Cell wall biogenesis; peptidoglycan biosynthesis.</text>
</comment>
<evidence type="ECO:0000256" key="17">
    <source>
        <dbReference type="ARBA" id="ARBA00041185"/>
    </source>
</evidence>
<comment type="subcellular location">
    <subcellularLocation>
        <location evidence="1">Cell membrane</location>
        <topology evidence="1">Multi-pass membrane protein</topology>
    </subcellularLocation>
</comment>
<dbReference type="GO" id="GO:0015648">
    <property type="term" value="F:lipid-linked peptidoglycan transporter activity"/>
    <property type="evidence" value="ECO:0007669"/>
    <property type="project" value="TreeGrafter"/>
</dbReference>
<dbReference type="GO" id="GO:0051301">
    <property type="term" value="P:cell division"/>
    <property type="evidence" value="ECO:0007669"/>
    <property type="project" value="UniProtKB-KW"/>
</dbReference>
<keyword evidence="3" id="KW-1003">Cell membrane</keyword>
<gene>
    <name evidence="24" type="primary">ftsW</name>
    <name evidence="24" type="ORF">FNH21_08120</name>
</gene>
<evidence type="ECO:0000256" key="4">
    <source>
        <dbReference type="ARBA" id="ARBA00022618"/>
    </source>
</evidence>
<keyword evidence="25" id="KW-1185">Reference proteome</keyword>
<evidence type="ECO:0000256" key="16">
    <source>
        <dbReference type="ARBA" id="ARBA00038053"/>
    </source>
</evidence>
<evidence type="ECO:0000313" key="25">
    <source>
        <dbReference type="Proteomes" id="UP000326464"/>
    </source>
</evidence>
<dbReference type="Proteomes" id="UP000326464">
    <property type="component" value="Unassembled WGS sequence"/>
</dbReference>
<keyword evidence="13" id="KW-0961">Cell wall biogenesis/degradation</keyword>
<evidence type="ECO:0000256" key="1">
    <source>
        <dbReference type="ARBA" id="ARBA00004651"/>
    </source>
</evidence>
<comment type="similarity">
    <text evidence="16">Belongs to the SEDS family. FtsW subfamily.</text>
</comment>
<evidence type="ECO:0000256" key="9">
    <source>
        <dbReference type="ARBA" id="ARBA00022984"/>
    </source>
</evidence>
<dbReference type="AlphaFoldDB" id="A0A7X1NPU2"/>
<keyword evidence="4" id="KW-0132">Cell division</keyword>
<evidence type="ECO:0000256" key="5">
    <source>
        <dbReference type="ARBA" id="ARBA00022676"/>
    </source>
</evidence>
<evidence type="ECO:0000256" key="6">
    <source>
        <dbReference type="ARBA" id="ARBA00022679"/>
    </source>
</evidence>
<evidence type="ECO:0000256" key="7">
    <source>
        <dbReference type="ARBA" id="ARBA00022692"/>
    </source>
</evidence>
<feature type="transmembrane region" description="Helical" evidence="23">
    <location>
        <begin position="298"/>
        <end position="317"/>
    </location>
</feature>
<feature type="compositionally biased region" description="Polar residues" evidence="22">
    <location>
        <begin position="17"/>
        <end position="34"/>
    </location>
</feature>
<evidence type="ECO:0000256" key="11">
    <source>
        <dbReference type="ARBA" id="ARBA00023136"/>
    </source>
</evidence>
<feature type="transmembrane region" description="Helical" evidence="23">
    <location>
        <begin position="254"/>
        <end position="271"/>
    </location>
</feature>
<dbReference type="InterPro" id="IPR018365">
    <property type="entry name" value="Cell_cycle_FtsW-rel_CS"/>
</dbReference>
<reference evidence="25" key="1">
    <citation type="submission" date="2019-07" db="EMBL/GenBank/DDBJ databases">
        <title>Arthrobacter KR32 sp. nov., isolated from mountain cheese made of cows milk.</title>
        <authorList>
            <person name="Flegler A."/>
        </authorList>
    </citation>
    <scope>NUCLEOTIDE SEQUENCE [LARGE SCALE GENOMIC DNA]</scope>
    <source>
        <strain evidence="25">KR32</strain>
    </source>
</reference>
<evidence type="ECO:0000256" key="18">
    <source>
        <dbReference type="ARBA" id="ARBA00041418"/>
    </source>
</evidence>
<feature type="transmembrane region" description="Helical" evidence="23">
    <location>
        <begin position="227"/>
        <end position="242"/>
    </location>
</feature>
<keyword evidence="7 23" id="KW-0812">Transmembrane</keyword>
<evidence type="ECO:0000256" key="19">
    <source>
        <dbReference type="ARBA" id="ARBA00044770"/>
    </source>
</evidence>
<evidence type="ECO:0000256" key="23">
    <source>
        <dbReference type="SAM" id="Phobius"/>
    </source>
</evidence>
<comment type="function">
    <text evidence="21">Peptidoglycan polymerase that is essential for cell division.</text>
</comment>
<feature type="compositionally biased region" description="Low complexity" evidence="22">
    <location>
        <begin position="71"/>
        <end position="96"/>
    </location>
</feature>
<feature type="transmembrane region" description="Helical" evidence="23">
    <location>
        <begin position="452"/>
        <end position="473"/>
    </location>
</feature>
<dbReference type="Pfam" id="PF01098">
    <property type="entry name" value="FTSW_RODA_SPOVE"/>
    <property type="match status" value="1"/>
</dbReference>
<evidence type="ECO:0000256" key="13">
    <source>
        <dbReference type="ARBA" id="ARBA00023316"/>
    </source>
</evidence>
<dbReference type="GO" id="GO:0032153">
    <property type="term" value="C:cell division site"/>
    <property type="evidence" value="ECO:0007669"/>
    <property type="project" value="TreeGrafter"/>
</dbReference>
<proteinExistence type="inferred from homology"/>
<evidence type="ECO:0000256" key="3">
    <source>
        <dbReference type="ARBA" id="ARBA00022475"/>
    </source>
</evidence>
<evidence type="ECO:0000313" key="24">
    <source>
        <dbReference type="EMBL" id="MPY10684.1"/>
    </source>
</evidence>
<feature type="region of interest" description="Disordered" evidence="22">
    <location>
        <begin position="17"/>
        <end position="113"/>
    </location>
</feature>
<dbReference type="GO" id="GO:0071555">
    <property type="term" value="P:cell wall organization"/>
    <property type="evidence" value="ECO:0007669"/>
    <property type="project" value="UniProtKB-KW"/>
</dbReference>
<name>A0A7X1NPU2_9MICC</name>
<evidence type="ECO:0000256" key="2">
    <source>
        <dbReference type="ARBA" id="ARBA00004752"/>
    </source>
</evidence>
<feature type="transmembrane region" description="Helical" evidence="23">
    <location>
        <begin position="386"/>
        <end position="406"/>
    </location>
</feature>
<comment type="caution">
    <text evidence="24">The sequence shown here is derived from an EMBL/GenBank/DDBJ whole genome shotgun (WGS) entry which is preliminary data.</text>
</comment>
<evidence type="ECO:0000256" key="10">
    <source>
        <dbReference type="ARBA" id="ARBA00022989"/>
    </source>
</evidence>